<dbReference type="Proteomes" id="UP000580250">
    <property type="component" value="Unassembled WGS sequence"/>
</dbReference>
<gene>
    <name evidence="6" type="ORF">MENT_LOCUS57931</name>
</gene>
<evidence type="ECO:0000256" key="4">
    <source>
        <dbReference type="SAM" id="MobiDB-lite"/>
    </source>
</evidence>
<dbReference type="SMART" id="SM00213">
    <property type="entry name" value="UBQ"/>
    <property type="match status" value="1"/>
</dbReference>
<dbReference type="Pfam" id="PF06862">
    <property type="entry name" value="Utp25_C"/>
    <property type="match status" value="1"/>
</dbReference>
<keyword evidence="3" id="KW-0539">Nucleus</keyword>
<organism evidence="6 7">
    <name type="scientific">Meloidogyne enterolobii</name>
    <name type="common">Root-knot nematode worm</name>
    <name type="synonym">Meloidogyne mayaguensis</name>
    <dbReference type="NCBI Taxonomy" id="390850"/>
    <lineage>
        <taxon>Eukaryota</taxon>
        <taxon>Metazoa</taxon>
        <taxon>Ecdysozoa</taxon>
        <taxon>Nematoda</taxon>
        <taxon>Chromadorea</taxon>
        <taxon>Rhabditida</taxon>
        <taxon>Tylenchina</taxon>
        <taxon>Tylenchomorpha</taxon>
        <taxon>Tylenchoidea</taxon>
        <taxon>Meloidogynidae</taxon>
        <taxon>Meloidogyninae</taxon>
        <taxon>Meloidogyne</taxon>
    </lineage>
</organism>
<dbReference type="GO" id="GO:0032040">
    <property type="term" value="C:small-subunit processome"/>
    <property type="evidence" value="ECO:0007669"/>
    <property type="project" value="TreeGrafter"/>
</dbReference>
<comment type="subcellular location">
    <subcellularLocation>
        <location evidence="1">Nucleus</location>
        <location evidence="1">Nucleolus</location>
    </subcellularLocation>
</comment>
<comment type="similarity">
    <text evidence="2">Belongs to the UTP25 family.</text>
</comment>
<feature type="region of interest" description="Disordered" evidence="4">
    <location>
        <begin position="664"/>
        <end position="746"/>
    </location>
</feature>
<feature type="domain" description="Ubiquitin-like" evidence="5">
    <location>
        <begin position="478"/>
        <end position="551"/>
    </location>
</feature>
<dbReference type="AlphaFoldDB" id="A0A6V7XXW9"/>
<dbReference type="InterPro" id="IPR053939">
    <property type="entry name" value="UTP25_C"/>
</dbReference>
<dbReference type="PROSITE" id="PS50053">
    <property type="entry name" value="UBIQUITIN_2"/>
    <property type="match status" value="1"/>
</dbReference>
<sequence>MTGNVDDCFRLGIGSPKKCLKLYTDFDESDILLCFPLGIKIIIGETEGESKEGDSSKKDVGSIDLLASIEIVMIERGLKLTDSLIEKCHDQGLSRLKILFFWPFRKFSHKIVCTMKDLLFTTEEKSFLKNWGKFDKEYGNEEENKINKKRHASEDFKELMSGNVNDCFQLGIGLAKKCLKLYTDFNESDILLCSPLGIKIIIGVNEGQSKEGDSNKNDVDSIDFLASIEIVMIEKADISIMQNWEHLINIISALNQMPTTVSTDITRIRCWSSFDGLAKHYRQTICHILMVLECILCEFAQHCSNFAGCFYPTLFEYCWNSATIKQNLPEFLPIKQFFYPSIQYFHRFGSISPTEQANERFKYFVEQIIPKCNLISIPSYFDFIRIRNFLKKRNNETFVQLHEYAEQEKIAKLRLFFKGERKFMLFTERLNFYFRYQIKGIHSLLYYQPPINPKFLLMSATLQKKDFESQEKNKLTLIQIFVKIINGKIITIHAYNFDTIKIVKKKIQDKEGIPDFSLIFAGKHLNDGRTLADYNIKNESTLHMALRLLGGVNKKRKYKIEETKCPSGQCSVKLHFVKKIIGIRQYICRRCKNESVPEFLISWKTTSGRGGPASWTTLSDFKLGSTLFNAIRKDLLKKIYCVCVECDARGKIRFYQTLEDGEKGLDTREEGIPPDQQQRPQKKRNVKAREVEASDTIKDPTRVDMEQQNKKKKSKPNVFEVEASDTIENMEGAKRRNKESNRQFKQPPAPFISEAQAVVGTTTGLVVDEDLSDTQTIAGDIEPYIAEDPFISNMTTFEEPVTSVMSELIDKVSSTFSKSALVQMGPTKNTSIKQLPTNSSLSVGDIPSLVPTSNKPKKTVRFGRTVFLQNEVFIFTLF</sequence>
<dbReference type="Pfam" id="PF22916">
    <property type="entry name" value="UTP25_NTPase-like"/>
    <property type="match status" value="2"/>
</dbReference>
<proteinExistence type="inferred from homology"/>
<dbReference type="InterPro" id="IPR019956">
    <property type="entry name" value="Ubiquitin_dom"/>
</dbReference>
<dbReference type="OrthoDB" id="10264378at2759"/>
<dbReference type="InterPro" id="IPR010678">
    <property type="entry name" value="UTP25"/>
</dbReference>
<evidence type="ECO:0000256" key="2">
    <source>
        <dbReference type="ARBA" id="ARBA00009223"/>
    </source>
</evidence>
<dbReference type="EMBL" id="CAJEWN010002543">
    <property type="protein sequence ID" value="CAD2204202.1"/>
    <property type="molecule type" value="Genomic_DNA"/>
</dbReference>
<dbReference type="PRINTS" id="PR00348">
    <property type="entry name" value="UBIQUITIN"/>
</dbReference>
<comment type="caution">
    <text evidence="6">The sequence shown here is derived from an EMBL/GenBank/DDBJ whole genome shotgun (WGS) entry which is preliminary data.</text>
</comment>
<dbReference type="SUPFAM" id="SSF54236">
    <property type="entry name" value="Ubiquitin-like"/>
    <property type="match status" value="1"/>
</dbReference>
<evidence type="ECO:0000313" key="7">
    <source>
        <dbReference type="Proteomes" id="UP000580250"/>
    </source>
</evidence>
<dbReference type="InterPro" id="IPR029071">
    <property type="entry name" value="Ubiquitin-like_domsf"/>
</dbReference>
<evidence type="ECO:0000256" key="1">
    <source>
        <dbReference type="ARBA" id="ARBA00004604"/>
    </source>
</evidence>
<dbReference type="InterPro" id="IPR053940">
    <property type="entry name" value="UTP25_NTPase-like"/>
</dbReference>
<dbReference type="PANTHER" id="PTHR12933">
    <property type="entry name" value="ORF PROTEIN-RELATED"/>
    <property type="match status" value="1"/>
</dbReference>
<name>A0A6V7XXW9_MELEN</name>
<protein>
    <recommendedName>
        <fullName evidence="5">Ubiquitin-like domain-containing protein</fullName>
    </recommendedName>
</protein>
<dbReference type="GO" id="GO:0034511">
    <property type="term" value="F:U3 snoRNA binding"/>
    <property type="evidence" value="ECO:0007669"/>
    <property type="project" value="InterPro"/>
</dbReference>
<feature type="compositionally biased region" description="Basic and acidic residues" evidence="4">
    <location>
        <begin position="731"/>
        <end position="742"/>
    </location>
</feature>
<evidence type="ECO:0000313" key="6">
    <source>
        <dbReference type="EMBL" id="CAD2204202.1"/>
    </source>
</evidence>
<dbReference type="GO" id="GO:0000462">
    <property type="term" value="P:maturation of SSU-rRNA from tricistronic rRNA transcript (SSU-rRNA, 5.8S rRNA, LSU-rRNA)"/>
    <property type="evidence" value="ECO:0007669"/>
    <property type="project" value="TreeGrafter"/>
</dbReference>
<dbReference type="PANTHER" id="PTHR12933:SF0">
    <property type="entry name" value="U3 SMALL NUCLEOLAR RNA-ASSOCIATED PROTEIN 25 HOMOLOG"/>
    <property type="match status" value="1"/>
</dbReference>
<dbReference type="GO" id="GO:0019843">
    <property type="term" value="F:rRNA binding"/>
    <property type="evidence" value="ECO:0007669"/>
    <property type="project" value="TreeGrafter"/>
</dbReference>
<reference evidence="6 7" key="1">
    <citation type="submission" date="2020-08" db="EMBL/GenBank/DDBJ databases">
        <authorList>
            <person name="Koutsovoulos G."/>
            <person name="Danchin GJ E."/>
        </authorList>
    </citation>
    <scope>NUCLEOTIDE SEQUENCE [LARGE SCALE GENOMIC DNA]</scope>
</reference>
<evidence type="ECO:0000256" key="3">
    <source>
        <dbReference type="ARBA" id="ARBA00023242"/>
    </source>
</evidence>
<feature type="compositionally biased region" description="Basic and acidic residues" evidence="4">
    <location>
        <begin position="687"/>
        <end position="709"/>
    </location>
</feature>
<evidence type="ECO:0000259" key="5">
    <source>
        <dbReference type="PROSITE" id="PS50053"/>
    </source>
</evidence>
<dbReference type="Gene3D" id="3.10.20.90">
    <property type="entry name" value="Phosphatidylinositol 3-kinase Catalytic Subunit, Chain A, domain 1"/>
    <property type="match status" value="1"/>
</dbReference>
<dbReference type="InterPro" id="IPR000626">
    <property type="entry name" value="Ubiquitin-like_dom"/>
</dbReference>
<accession>A0A6V7XXW9</accession>